<organism evidence="2 3">
    <name type="scientific">Blastococcus xanthinilyticus</name>
    <dbReference type="NCBI Taxonomy" id="1564164"/>
    <lineage>
        <taxon>Bacteria</taxon>
        <taxon>Bacillati</taxon>
        <taxon>Actinomycetota</taxon>
        <taxon>Actinomycetes</taxon>
        <taxon>Geodermatophilales</taxon>
        <taxon>Geodermatophilaceae</taxon>
        <taxon>Blastococcus</taxon>
    </lineage>
</organism>
<evidence type="ECO:0000313" key="2">
    <source>
        <dbReference type="EMBL" id="TYP87471.1"/>
    </source>
</evidence>
<dbReference type="EMBL" id="VNHW01000006">
    <property type="protein sequence ID" value="TYP87471.1"/>
    <property type="molecule type" value="Genomic_DNA"/>
</dbReference>
<evidence type="ECO:0000313" key="3">
    <source>
        <dbReference type="Proteomes" id="UP000322499"/>
    </source>
</evidence>
<protein>
    <submittedName>
        <fullName evidence="2">Uncharacterized protein</fullName>
    </submittedName>
</protein>
<comment type="caution">
    <text evidence="2">The sequence shown here is derived from an EMBL/GenBank/DDBJ whole genome shotgun (WGS) entry which is preliminary data.</text>
</comment>
<accession>A0A5S5CUI7</accession>
<name>A0A5S5CUI7_9ACTN</name>
<keyword evidence="1" id="KW-1133">Transmembrane helix</keyword>
<dbReference type="Proteomes" id="UP000322499">
    <property type="component" value="Unassembled WGS sequence"/>
</dbReference>
<keyword evidence="1" id="KW-0472">Membrane</keyword>
<reference evidence="2 3" key="1">
    <citation type="submission" date="2019-07" db="EMBL/GenBank/DDBJ databases">
        <title>Genomic Encyclopedia of Archaeal and Bacterial Type Strains, Phase II (KMG-II): from individual species to whole genera.</title>
        <authorList>
            <person name="Goeker M."/>
        </authorList>
    </citation>
    <scope>NUCLEOTIDE SEQUENCE [LARGE SCALE GENOMIC DNA]</scope>
    <source>
        <strain evidence="2 3">DSM 46842</strain>
    </source>
</reference>
<sequence length="146" mass="15623">MSTGPFLYDDDPAPLHTGAPRRSGKLMVLILAGTVLAAVLFAVLLPVVKGSPGEQATEVTGVFFAALAAGDTETAHQLLCEDEREQVAEEEMVELFLRPGEPEVTGVTDDETAGARVQQVTVRWDDGQTDRFAVINEDGPRVCGRV</sequence>
<dbReference type="AlphaFoldDB" id="A0A5S5CUI7"/>
<keyword evidence="3" id="KW-1185">Reference proteome</keyword>
<keyword evidence="1" id="KW-0812">Transmembrane</keyword>
<feature type="transmembrane region" description="Helical" evidence="1">
    <location>
        <begin position="26"/>
        <end position="48"/>
    </location>
</feature>
<proteinExistence type="predicted"/>
<gene>
    <name evidence="2" type="ORF">BD833_10659</name>
</gene>
<dbReference type="RefSeq" id="WP_166533145.1">
    <property type="nucleotide sequence ID" value="NZ_VNHW01000006.1"/>
</dbReference>
<evidence type="ECO:0000256" key="1">
    <source>
        <dbReference type="SAM" id="Phobius"/>
    </source>
</evidence>